<protein>
    <submittedName>
        <fullName evidence="11">MFS transporter</fullName>
    </submittedName>
</protein>
<dbReference type="SUPFAM" id="SSF103473">
    <property type="entry name" value="MFS general substrate transporter"/>
    <property type="match status" value="1"/>
</dbReference>
<feature type="transmembrane region" description="Helical" evidence="9">
    <location>
        <begin position="788"/>
        <end position="808"/>
    </location>
</feature>
<comment type="similarity">
    <text evidence="7">Belongs to the major facilitator superfamily. Allantoate permease family.</text>
</comment>
<dbReference type="FunFam" id="1.20.1250.20:FF:000064">
    <property type="entry name" value="MFS allantoate transporter"/>
    <property type="match status" value="1"/>
</dbReference>
<keyword evidence="5 9" id="KW-0472">Membrane</keyword>
<feature type="transmembrane region" description="Helical" evidence="9">
    <location>
        <begin position="496"/>
        <end position="520"/>
    </location>
</feature>
<evidence type="ECO:0000256" key="6">
    <source>
        <dbReference type="ARBA" id="ARBA00023242"/>
    </source>
</evidence>
<dbReference type="Proteomes" id="UP000078240">
    <property type="component" value="Unassembled WGS sequence"/>
</dbReference>
<sequence length="967" mass="106568">MHFDQQAPFADLFDFASSFAGPGAEVPSLFRGVPDLDLRPASGEHGASGYPLLSVASVARSPSPTPSDNSDADRGSDDTLAMTEPPPILQPIENGPRWASARAFLEAMAASSAMVRCSRMAFAALQRQKKPASLQVDHRPFYDRAAKKLAESVTDPFAGTADNREDLKHILTTIFFLSYIDLLTDRHDLAHAHLKQAYKAIKKRDRLNSEPVEQRVISWIRVLDARAASAGGEGCFVNDQSGVYSPVDTQVCHASTPSGTGEAHNAKVEEVLYDLLCQPGLQFFQEVQSVTGRITRIDHYHRSRGTVEDETQVMAAAADILRDLSRLHDRRPVLADHAVAGDIGESLLAPSLASAIVSSYRTYLANFHSCYVHLHRVAHRHLPRPQMLVKAIARIRDLMRAMVASRETLPVNVLWPLFLWGCEEDDVEECCWIVETIRTFESIVTNANIAADLLCEVQQRQRDCGGRVDIRSVAVEMFKASFAMNKRILRKTDKHILTLLFWIYFLQIFDKAVFGTAALFHLKDDVGLTGTQFSLVASISSIAQLAWQPFSSFLIVKVPPRILMPTLVLGWGIAEATIAAGHSFGSLLASRFFLGLFEAGCLPLFSIITSQWYRRVEQPLRVAVWYSNNGTATILAGILAYGLGHIPSDLLKPWQIIFLFAGLLTIVSAPLAYWKLDNGPEWARFLTELEKRQAVERLRANQTGTGSRKFKWSHLLELAVEPKSYLWIGLSLLLNIGAAVSGTFGPLILSGFGFDAFQSSLLNMPFGAVQLIVILSSCWIVQKVRLRSVTLFGFMIPVLIGSAMLYALPRGPSHQGALLAAYYLIAFLFAGNTLLISWIVGNTAGTTKSSATLALFQVGSSAGNIIGPLLFNSDDAPLYHRGLRAILGVFVAFLCCVIIQLGNLFILNKVQAKKRVRNGKHASILDHSMTSSYEGFTEADMTETGRLGDNAFDDLTDGQNDEFIYLY</sequence>
<reference evidence="11 12" key="1">
    <citation type="submission" date="2016-01" db="EMBL/GenBank/DDBJ databases">
        <title>Biosynthesis of antibiotic leucinostatins and their inhibition on Phytophthora in bio-control Purpureocillium lilacinum.</title>
        <authorList>
            <person name="Wang G."/>
            <person name="Liu Z."/>
            <person name="Lin R."/>
            <person name="Li E."/>
            <person name="Mao Z."/>
            <person name="Ling J."/>
            <person name="Yin W."/>
            <person name="Xie B."/>
        </authorList>
    </citation>
    <scope>NUCLEOTIDE SEQUENCE [LARGE SCALE GENOMIC DNA]</scope>
    <source>
        <strain evidence="11">PLBJ-1</strain>
    </source>
</reference>
<dbReference type="GO" id="GO:0022857">
    <property type="term" value="F:transmembrane transporter activity"/>
    <property type="evidence" value="ECO:0007669"/>
    <property type="project" value="InterPro"/>
</dbReference>
<dbReference type="PANTHER" id="PTHR43791:SF16">
    <property type="entry name" value="TRANSPORTER, PUTATIVE (AFU_ORTHOLOGUE AFUA_3G01840)-RELATED"/>
    <property type="match status" value="1"/>
</dbReference>
<feature type="domain" description="Major facilitator superfamily (MFS) profile" evidence="10">
    <location>
        <begin position="496"/>
        <end position="911"/>
    </location>
</feature>
<dbReference type="Pfam" id="PF11951">
    <property type="entry name" value="Fungal_trans_2"/>
    <property type="match status" value="1"/>
</dbReference>
<keyword evidence="3 9" id="KW-0812">Transmembrane</keyword>
<feature type="transmembrane region" description="Helical" evidence="9">
    <location>
        <begin position="820"/>
        <end position="841"/>
    </location>
</feature>
<dbReference type="PROSITE" id="PS50850">
    <property type="entry name" value="MFS"/>
    <property type="match status" value="1"/>
</dbReference>
<feature type="transmembrane region" description="Helical" evidence="9">
    <location>
        <begin position="656"/>
        <end position="674"/>
    </location>
</feature>
<name>A0A179GFU0_PURLI</name>
<feature type="transmembrane region" description="Helical" evidence="9">
    <location>
        <begin position="883"/>
        <end position="907"/>
    </location>
</feature>
<organism evidence="11 12">
    <name type="scientific">Purpureocillium lilacinum</name>
    <name type="common">Paecilomyces lilacinus</name>
    <dbReference type="NCBI Taxonomy" id="33203"/>
    <lineage>
        <taxon>Eukaryota</taxon>
        <taxon>Fungi</taxon>
        <taxon>Dikarya</taxon>
        <taxon>Ascomycota</taxon>
        <taxon>Pezizomycotina</taxon>
        <taxon>Sordariomycetes</taxon>
        <taxon>Hypocreomycetidae</taxon>
        <taxon>Hypocreales</taxon>
        <taxon>Ophiocordycipitaceae</taxon>
        <taxon>Purpureocillium</taxon>
    </lineage>
</organism>
<evidence type="ECO:0000256" key="1">
    <source>
        <dbReference type="ARBA" id="ARBA00004141"/>
    </source>
</evidence>
<dbReference type="EMBL" id="LSBH01000007">
    <property type="protein sequence ID" value="OAQ76696.1"/>
    <property type="molecule type" value="Genomic_DNA"/>
</dbReference>
<feature type="transmembrane region" description="Helical" evidence="9">
    <location>
        <begin position="761"/>
        <end position="781"/>
    </location>
</feature>
<dbReference type="Gene3D" id="1.20.1250.20">
    <property type="entry name" value="MFS general substrate transporter like domains"/>
    <property type="match status" value="2"/>
</dbReference>
<evidence type="ECO:0000256" key="7">
    <source>
        <dbReference type="ARBA" id="ARBA00037968"/>
    </source>
</evidence>
<evidence type="ECO:0000313" key="11">
    <source>
        <dbReference type="EMBL" id="OAQ76696.1"/>
    </source>
</evidence>
<dbReference type="GO" id="GO:0016020">
    <property type="term" value="C:membrane"/>
    <property type="evidence" value="ECO:0007669"/>
    <property type="project" value="UniProtKB-SubCell"/>
</dbReference>
<feature type="transmembrane region" description="Helical" evidence="9">
    <location>
        <begin position="532"/>
        <end position="550"/>
    </location>
</feature>
<comment type="subcellular location">
    <subcellularLocation>
        <location evidence="1">Membrane</location>
        <topology evidence="1">Multi-pass membrane protein</topology>
    </subcellularLocation>
</comment>
<dbReference type="InterPro" id="IPR021858">
    <property type="entry name" value="Fun_TF"/>
</dbReference>
<comment type="caution">
    <text evidence="11">The sequence shown here is derived from an EMBL/GenBank/DDBJ whole genome shotgun (WGS) entry which is preliminary data.</text>
</comment>
<feature type="transmembrane region" description="Helical" evidence="9">
    <location>
        <begin position="562"/>
        <end position="580"/>
    </location>
</feature>
<dbReference type="Pfam" id="PF07690">
    <property type="entry name" value="MFS_1"/>
    <property type="match status" value="1"/>
</dbReference>
<feature type="transmembrane region" description="Helical" evidence="9">
    <location>
        <begin position="853"/>
        <end position="871"/>
    </location>
</feature>
<dbReference type="InterPro" id="IPR036259">
    <property type="entry name" value="MFS_trans_sf"/>
</dbReference>
<gene>
    <name evidence="11" type="ORF">VFPBJ_09056</name>
</gene>
<evidence type="ECO:0000256" key="8">
    <source>
        <dbReference type="SAM" id="MobiDB-lite"/>
    </source>
</evidence>
<evidence type="ECO:0000256" key="9">
    <source>
        <dbReference type="SAM" id="Phobius"/>
    </source>
</evidence>
<evidence type="ECO:0000259" key="10">
    <source>
        <dbReference type="PROSITE" id="PS50850"/>
    </source>
</evidence>
<keyword evidence="4 9" id="KW-1133">Transmembrane helix</keyword>
<dbReference type="PANTHER" id="PTHR43791">
    <property type="entry name" value="PERMEASE-RELATED"/>
    <property type="match status" value="1"/>
</dbReference>
<dbReference type="InterPro" id="IPR020846">
    <property type="entry name" value="MFS_dom"/>
</dbReference>
<feature type="transmembrane region" description="Helical" evidence="9">
    <location>
        <begin position="592"/>
        <end position="613"/>
    </location>
</feature>
<evidence type="ECO:0000256" key="5">
    <source>
        <dbReference type="ARBA" id="ARBA00023136"/>
    </source>
</evidence>
<feature type="region of interest" description="Disordered" evidence="8">
    <location>
        <begin position="58"/>
        <end position="93"/>
    </location>
</feature>
<feature type="transmembrane region" description="Helical" evidence="9">
    <location>
        <begin position="625"/>
        <end position="644"/>
    </location>
</feature>
<keyword evidence="6" id="KW-0539">Nucleus</keyword>
<feature type="compositionally biased region" description="Polar residues" evidence="8">
    <location>
        <begin position="60"/>
        <end position="69"/>
    </location>
</feature>
<dbReference type="AlphaFoldDB" id="A0A179GFU0"/>
<evidence type="ECO:0000313" key="12">
    <source>
        <dbReference type="Proteomes" id="UP000078240"/>
    </source>
</evidence>
<evidence type="ECO:0000256" key="4">
    <source>
        <dbReference type="ARBA" id="ARBA00022989"/>
    </source>
</evidence>
<proteinExistence type="inferred from homology"/>
<accession>A0A179GFU0</accession>
<dbReference type="InterPro" id="IPR011701">
    <property type="entry name" value="MFS"/>
</dbReference>
<evidence type="ECO:0000256" key="3">
    <source>
        <dbReference type="ARBA" id="ARBA00022692"/>
    </source>
</evidence>
<evidence type="ECO:0000256" key="2">
    <source>
        <dbReference type="ARBA" id="ARBA00022448"/>
    </source>
</evidence>
<feature type="transmembrane region" description="Helical" evidence="9">
    <location>
        <begin position="725"/>
        <end position="749"/>
    </location>
</feature>
<keyword evidence="2" id="KW-0813">Transport</keyword>